<dbReference type="Pfam" id="PF11007">
    <property type="entry name" value="CotJA"/>
    <property type="match status" value="1"/>
</dbReference>
<gene>
    <name evidence="1" type="ORF">H8695_01860</name>
</gene>
<protein>
    <submittedName>
        <fullName evidence="1">Spore coat associated protein CotJA</fullName>
    </submittedName>
</protein>
<evidence type="ECO:0000313" key="1">
    <source>
        <dbReference type="EMBL" id="MBC8535442.1"/>
    </source>
</evidence>
<accession>A0A926HPN0</accession>
<keyword evidence="2" id="KW-1185">Reference proteome</keyword>
<dbReference type="InterPro" id="IPR020256">
    <property type="entry name" value="Spore_coat_CotJA"/>
</dbReference>
<organism evidence="1 2">
    <name type="scientific">Feifania hominis</name>
    <dbReference type="NCBI Taxonomy" id="2763660"/>
    <lineage>
        <taxon>Bacteria</taxon>
        <taxon>Bacillati</taxon>
        <taxon>Bacillota</taxon>
        <taxon>Clostridia</taxon>
        <taxon>Eubacteriales</taxon>
        <taxon>Feifaniaceae</taxon>
        <taxon>Feifania</taxon>
    </lineage>
</organism>
<reference evidence="1" key="1">
    <citation type="submission" date="2020-08" db="EMBL/GenBank/DDBJ databases">
        <title>Genome public.</title>
        <authorList>
            <person name="Liu C."/>
            <person name="Sun Q."/>
        </authorList>
    </citation>
    <scope>NUCLEOTIDE SEQUENCE</scope>
    <source>
        <strain evidence="1">BX7</strain>
    </source>
</reference>
<proteinExistence type="predicted"/>
<comment type="caution">
    <text evidence="1">The sequence shown here is derived from an EMBL/GenBank/DDBJ whole genome shotgun (WGS) entry which is preliminary data.</text>
</comment>
<sequence>MPLGIAYAPYQKWRDIYDPAVALKRGTLFFELDLPFAGKGVLPS</sequence>
<dbReference type="Proteomes" id="UP000620366">
    <property type="component" value="Unassembled WGS sequence"/>
</dbReference>
<name>A0A926HPN0_9FIRM</name>
<evidence type="ECO:0000313" key="2">
    <source>
        <dbReference type="Proteomes" id="UP000620366"/>
    </source>
</evidence>
<dbReference type="EMBL" id="JACRSP010000001">
    <property type="protein sequence ID" value="MBC8535442.1"/>
    <property type="molecule type" value="Genomic_DNA"/>
</dbReference>
<dbReference type="AlphaFoldDB" id="A0A926HPN0"/>